<dbReference type="Pfam" id="PF00578">
    <property type="entry name" value="AhpC-TSA"/>
    <property type="match status" value="1"/>
</dbReference>
<accession>A0A1G8QRE6</accession>
<dbReference type="EMBL" id="FNEJ01000017">
    <property type="protein sequence ID" value="SDJ07294.1"/>
    <property type="molecule type" value="Genomic_DNA"/>
</dbReference>
<keyword evidence="2" id="KW-1133">Transmembrane helix</keyword>
<dbReference type="PROSITE" id="PS00194">
    <property type="entry name" value="THIOREDOXIN_1"/>
    <property type="match status" value="1"/>
</dbReference>
<dbReference type="InterPro" id="IPR013766">
    <property type="entry name" value="Thioredoxin_domain"/>
</dbReference>
<dbReference type="OrthoDB" id="9799347at2"/>
<evidence type="ECO:0000313" key="4">
    <source>
        <dbReference type="EMBL" id="SDJ07294.1"/>
    </source>
</evidence>
<evidence type="ECO:0000256" key="2">
    <source>
        <dbReference type="SAM" id="Phobius"/>
    </source>
</evidence>
<dbReference type="GO" id="GO:0016853">
    <property type="term" value="F:isomerase activity"/>
    <property type="evidence" value="ECO:0007669"/>
    <property type="project" value="UniProtKB-KW"/>
</dbReference>
<feature type="domain" description="Thioredoxin" evidence="3">
    <location>
        <begin position="131"/>
        <end position="268"/>
    </location>
</feature>
<feature type="transmembrane region" description="Helical" evidence="2">
    <location>
        <begin position="16"/>
        <end position="33"/>
    </location>
</feature>
<dbReference type="GO" id="GO:0042158">
    <property type="term" value="P:lipoprotein biosynthetic process"/>
    <property type="evidence" value="ECO:0007669"/>
    <property type="project" value="InterPro"/>
</dbReference>
<reference evidence="4 5" key="1">
    <citation type="submission" date="2016-10" db="EMBL/GenBank/DDBJ databases">
        <authorList>
            <person name="de Groot N.N."/>
        </authorList>
    </citation>
    <scope>NUCLEOTIDE SEQUENCE [LARGE SCALE GENOMIC DNA]</scope>
    <source>
        <strain evidence="4 5">DSM 26424</strain>
    </source>
</reference>
<dbReference type="RefSeq" id="WP_089849503.1">
    <property type="nucleotide sequence ID" value="NZ_FNEJ01000017.1"/>
</dbReference>
<dbReference type="PANTHER" id="PTHR42852:SF18">
    <property type="entry name" value="CHROMOSOME UNDETERMINED SCAFFOLD_47, WHOLE GENOME SHOTGUN SEQUENCE"/>
    <property type="match status" value="1"/>
</dbReference>
<gene>
    <name evidence="4" type="ORF">SAMN04487993_101715</name>
</gene>
<dbReference type="InterPro" id="IPR000866">
    <property type="entry name" value="AhpC/TSA"/>
</dbReference>
<sequence>MTGLQIGPFAFATDRLAFLAGAMVFFLVIHLLGRRQSRRAQIRDWALPAAGTWLLTARAGYVIQHWEVFSAHPLDMLKLWQGGISAGAGFAGLAAIAALAVLRQPRAVAPLLGAALAGGLASQMVLQMPRDDDRPRLPSTAYATLQGAPVRLDDRSGQPLVLNLWASWCPPCRREMPMMMEVAETLEGAEMIFANQGETQAQVAGFLDTLNLGAGPVSLDPTSSLMRRFKALGLPATLFFDGSGTLTDMHFGEISRAELMSQIATLRDTAP</sequence>
<keyword evidence="2" id="KW-0812">Transmembrane</keyword>
<feature type="transmembrane region" description="Helical" evidence="2">
    <location>
        <begin position="45"/>
        <end position="63"/>
    </location>
</feature>
<dbReference type="InterPro" id="IPR036249">
    <property type="entry name" value="Thioredoxin-like_sf"/>
</dbReference>
<name>A0A1G8QRE6_9RHOB</name>
<dbReference type="InterPro" id="IPR017937">
    <property type="entry name" value="Thioredoxin_CS"/>
</dbReference>
<organism evidence="4 5">
    <name type="scientific">Salipiger marinus</name>
    <dbReference type="NCBI Taxonomy" id="555512"/>
    <lineage>
        <taxon>Bacteria</taxon>
        <taxon>Pseudomonadati</taxon>
        <taxon>Pseudomonadota</taxon>
        <taxon>Alphaproteobacteria</taxon>
        <taxon>Rhodobacterales</taxon>
        <taxon>Roseobacteraceae</taxon>
        <taxon>Salipiger</taxon>
    </lineage>
</organism>
<dbReference type="GO" id="GO:0016209">
    <property type="term" value="F:antioxidant activity"/>
    <property type="evidence" value="ECO:0007669"/>
    <property type="project" value="InterPro"/>
</dbReference>
<keyword evidence="5" id="KW-1185">Reference proteome</keyword>
<keyword evidence="4" id="KW-0413">Isomerase</keyword>
<dbReference type="CDD" id="cd02966">
    <property type="entry name" value="TlpA_like_family"/>
    <property type="match status" value="1"/>
</dbReference>
<dbReference type="Gene3D" id="3.40.30.10">
    <property type="entry name" value="Glutaredoxin"/>
    <property type="match status" value="1"/>
</dbReference>
<proteinExistence type="predicted"/>
<dbReference type="GO" id="GO:0015036">
    <property type="term" value="F:disulfide oxidoreductase activity"/>
    <property type="evidence" value="ECO:0007669"/>
    <property type="project" value="UniProtKB-ARBA"/>
</dbReference>
<feature type="transmembrane region" description="Helical" evidence="2">
    <location>
        <begin position="83"/>
        <end position="102"/>
    </location>
</feature>
<dbReference type="Proteomes" id="UP000199093">
    <property type="component" value="Unassembled WGS sequence"/>
</dbReference>
<keyword evidence="1" id="KW-0676">Redox-active center</keyword>
<dbReference type="InterPro" id="IPR050553">
    <property type="entry name" value="Thioredoxin_ResA/DsbE_sf"/>
</dbReference>
<dbReference type="GO" id="GO:0005886">
    <property type="term" value="C:plasma membrane"/>
    <property type="evidence" value="ECO:0007669"/>
    <property type="project" value="InterPro"/>
</dbReference>
<protein>
    <submittedName>
        <fullName evidence="4">Thiol-disulfide isomerase or thioredoxin</fullName>
    </submittedName>
</protein>
<dbReference type="SUPFAM" id="SSF52833">
    <property type="entry name" value="Thioredoxin-like"/>
    <property type="match status" value="1"/>
</dbReference>
<feature type="transmembrane region" description="Helical" evidence="2">
    <location>
        <begin position="109"/>
        <end position="126"/>
    </location>
</feature>
<evidence type="ECO:0000256" key="1">
    <source>
        <dbReference type="ARBA" id="ARBA00023284"/>
    </source>
</evidence>
<dbReference type="AlphaFoldDB" id="A0A1G8QRE6"/>
<dbReference type="STRING" id="555512.SAMN04487993_101715"/>
<dbReference type="PROSITE" id="PS51352">
    <property type="entry name" value="THIOREDOXIN_2"/>
    <property type="match status" value="1"/>
</dbReference>
<dbReference type="GO" id="GO:0008961">
    <property type="term" value="F:phosphatidylglycerol-prolipoprotein diacylglyceryl transferase activity"/>
    <property type="evidence" value="ECO:0007669"/>
    <property type="project" value="InterPro"/>
</dbReference>
<dbReference type="Pfam" id="PF01790">
    <property type="entry name" value="LGT"/>
    <property type="match status" value="1"/>
</dbReference>
<evidence type="ECO:0000313" key="5">
    <source>
        <dbReference type="Proteomes" id="UP000199093"/>
    </source>
</evidence>
<dbReference type="InterPro" id="IPR001640">
    <property type="entry name" value="Lgt"/>
</dbReference>
<keyword evidence="2" id="KW-0472">Membrane</keyword>
<dbReference type="PANTHER" id="PTHR42852">
    <property type="entry name" value="THIOL:DISULFIDE INTERCHANGE PROTEIN DSBE"/>
    <property type="match status" value="1"/>
</dbReference>
<evidence type="ECO:0000259" key="3">
    <source>
        <dbReference type="PROSITE" id="PS51352"/>
    </source>
</evidence>